<dbReference type="InterPro" id="IPR024731">
    <property type="entry name" value="NELL2-like_EGF"/>
</dbReference>
<dbReference type="PROSITE" id="PS51864">
    <property type="entry name" value="ASTACIN"/>
    <property type="match status" value="1"/>
</dbReference>
<dbReference type="InterPro" id="IPR018097">
    <property type="entry name" value="EGF_Ca-bd_CS"/>
</dbReference>
<keyword evidence="7" id="KW-0378">Hydrolase</keyword>
<feature type="domain" description="EGF-like" evidence="8">
    <location>
        <begin position="141"/>
        <end position="179"/>
    </location>
</feature>
<dbReference type="GO" id="GO:0004222">
    <property type="term" value="F:metalloendopeptidase activity"/>
    <property type="evidence" value="ECO:0007669"/>
    <property type="project" value="UniProtKB-UniRule"/>
</dbReference>
<dbReference type="InterPro" id="IPR001506">
    <property type="entry name" value="Peptidase_M12A"/>
</dbReference>
<organism evidence="10 11">
    <name type="scientific">Owenia fusiformis</name>
    <name type="common">Polychaete worm</name>
    <dbReference type="NCBI Taxonomy" id="6347"/>
    <lineage>
        <taxon>Eukaryota</taxon>
        <taxon>Metazoa</taxon>
        <taxon>Spiralia</taxon>
        <taxon>Lophotrochozoa</taxon>
        <taxon>Annelida</taxon>
        <taxon>Polychaeta</taxon>
        <taxon>Sedentaria</taxon>
        <taxon>Canalipalpata</taxon>
        <taxon>Sabellida</taxon>
        <taxon>Oweniida</taxon>
        <taxon>Oweniidae</taxon>
        <taxon>Owenia</taxon>
    </lineage>
</organism>
<name>A0A8S4PL81_OWEFU</name>
<dbReference type="InterPro" id="IPR000152">
    <property type="entry name" value="EGF-type_Asp/Asn_hydroxyl_site"/>
</dbReference>
<evidence type="ECO:0000256" key="1">
    <source>
        <dbReference type="ARBA" id="ARBA00022536"/>
    </source>
</evidence>
<evidence type="ECO:0000256" key="3">
    <source>
        <dbReference type="ARBA" id="ARBA00022737"/>
    </source>
</evidence>
<dbReference type="GO" id="GO:0006508">
    <property type="term" value="P:proteolysis"/>
    <property type="evidence" value="ECO:0007669"/>
    <property type="project" value="UniProtKB-KW"/>
</dbReference>
<gene>
    <name evidence="10" type="ORF">OFUS_LOCUS19528</name>
</gene>
<dbReference type="AlphaFoldDB" id="A0A8S4PL81"/>
<evidence type="ECO:0000313" key="10">
    <source>
        <dbReference type="EMBL" id="CAH1794912.1"/>
    </source>
</evidence>
<keyword evidence="11" id="KW-1185">Reference proteome</keyword>
<dbReference type="PROSITE" id="PS00010">
    <property type="entry name" value="ASX_HYDROXYL"/>
    <property type="match status" value="3"/>
</dbReference>
<dbReference type="InterPro" id="IPR024079">
    <property type="entry name" value="MetalloPept_cat_dom_sf"/>
</dbReference>
<comment type="caution">
    <text evidence="5">Lacks conserved residue(s) required for the propagation of feature annotation.</text>
</comment>
<dbReference type="OrthoDB" id="41109at2759"/>
<dbReference type="SMART" id="SM00181">
    <property type="entry name" value="EGF"/>
    <property type="match status" value="3"/>
</dbReference>
<keyword evidence="6 7" id="KW-0479">Metal-binding</keyword>
<evidence type="ECO:0000259" key="9">
    <source>
        <dbReference type="PROSITE" id="PS51864"/>
    </source>
</evidence>
<dbReference type="Gene3D" id="2.10.25.10">
    <property type="entry name" value="Laminin"/>
    <property type="match status" value="3"/>
</dbReference>
<keyword evidence="7" id="KW-0645">Protease</keyword>
<dbReference type="InterPro" id="IPR052235">
    <property type="entry name" value="Nephronectin_domain"/>
</dbReference>
<dbReference type="PANTHER" id="PTHR24050">
    <property type="entry name" value="PA14 DOMAIN-CONTAINING PROTEIN"/>
    <property type="match status" value="1"/>
</dbReference>
<feature type="domain" description="EGF-like" evidence="8">
    <location>
        <begin position="182"/>
        <end position="220"/>
    </location>
</feature>
<feature type="domain" description="Peptidase M12A" evidence="9">
    <location>
        <begin position="1"/>
        <end position="96"/>
    </location>
</feature>
<evidence type="ECO:0000256" key="6">
    <source>
        <dbReference type="PROSITE-ProRule" id="PRU01211"/>
    </source>
</evidence>
<dbReference type="Gene3D" id="3.40.390.10">
    <property type="entry name" value="Collagenase (Catalytic Domain)"/>
    <property type="match status" value="1"/>
</dbReference>
<dbReference type="PANTHER" id="PTHR24050:SF28">
    <property type="entry name" value="UROMODULIN-LIKE"/>
    <property type="match status" value="1"/>
</dbReference>
<evidence type="ECO:0000259" key="8">
    <source>
        <dbReference type="PROSITE" id="PS50026"/>
    </source>
</evidence>
<keyword evidence="4" id="KW-1015">Disulfide bond</keyword>
<dbReference type="InterPro" id="IPR009030">
    <property type="entry name" value="Growth_fac_rcpt_cys_sf"/>
</dbReference>
<dbReference type="InterPro" id="IPR001881">
    <property type="entry name" value="EGF-like_Ca-bd_dom"/>
</dbReference>
<dbReference type="Proteomes" id="UP000749559">
    <property type="component" value="Unassembled WGS sequence"/>
</dbReference>
<dbReference type="SMART" id="SM00179">
    <property type="entry name" value="EGF_CA"/>
    <property type="match status" value="3"/>
</dbReference>
<comment type="cofactor">
    <cofactor evidence="6 7">
        <name>Zn(2+)</name>
        <dbReference type="ChEBI" id="CHEBI:29105"/>
    </cofactor>
    <text evidence="6 7">Binds 1 zinc ion per subunit.</text>
</comment>
<accession>A0A8S4PL81</accession>
<evidence type="ECO:0000313" key="11">
    <source>
        <dbReference type="Proteomes" id="UP000749559"/>
    </source>
</evidence>
<evidence type="ECO:0000256" key="2">
    <source>
        <dbReference type="ARBA" id="ARBA00022729"/>
    </source>
</evidence>
<dbReference type="CDD" id="cd00054">
    <property type="entry name" value="EGF_CA"/>
    <property type="match status" value="2"/>
</dbReference>
<dbReference type="Pfam" id="PF01400">
    <property type="entry name" value="Astacin"/>
    <property type="match status" value="1"/>
</dbReference>
<dbReference type="PRINTS" id="PR00480">
    <property type="entry name" value="ASTACIN"/>
</dbReference>
<feature type="non-terminal residue" evidence="10">
    <location>
        <position position="1"/>
    </location>
</feature>
<dbReference type="Pfam" id="PF12947">
    <property type="entry name" value="EGF_3"/>
    <property type="match status" value="3"/>
</dbReference>
<feature type="domain" description="EGF-like" evidence="8">
    <location>
        <begin position="100"/>
        <end position="138"/>
    </location>
</feature>
<dbReference type="FunFam" id="2.10.25.10:FF:000038">
    <property type="entry name" value="Fibrillin 2"/>
    <property type="match status" value="3"/>
</dbReference>
<keyword evidence="7" id="KW-0482">Metalloprotease</keyword>
<keyword evidence="3" id="KW-0677">Repeat</keyword>
<keyword evidence="6 7" id="KW-0862">Zinc</keyword>
<evidence type="ECO:0000256" key="4">
    <source>
        <dbReference type="ARBA" id="ARBA00023157"/>
    </source>
</evidence>
<evidence type="ECO:0000256" key="5">
    <source>
        <dbReference type="PROSITE-ProRule" id="PRU00076"/>
    </source>
</evidence>
<reference evidence="10" key="1">
    <citation type="submission" date="2022-03" db="EMBL/GenBank/DDBJ databases">
        <authorList>
            <person name="Martin C."/>
        </authorList>
    </citation>
    <scope>NUCLEOTIDE SEQUENCE</scope>
</reference>
<comment type="caution">
    <text evidence="10">The sequence shown here is derived from an EMBL/GenBank/DDBJ whole genome shotgun (WGS) entry which is preliminary data.</text>
</comment>
<dbReference type="PROSITE" id="PS50026">
    <property type="entry name" value="EGF_3"/>
    <property type="match status" value="3"/>
</dbReference>
<dbReference type="InterPro" id="IPR000742">
    <property type="entry name" value="EGF"/>
</dbReference>
<feature type="binding site" evidence="6">
    <location>
        <position position="1"/>
    </location>
    <ligand>
        <name>Zn(2+)</name>
        <dbReference type="ChEBI" id="CHEBI:29105"/>
        <note>catalytic</note>
    </ligand>
</feature>
<dbReference type="EC" id="3.4.24.-" evidence="7"/>
<proteinExistence type="predicted"/>
<evidence type="ECO:0000256" key="7">
    <source>
        <dbReference type="RuleBase" id="RU361183"/>
    </source>
</evidence>
<keyword evidence="1 5" id="KW-0245">EGF-like domain</keyword>
<dbReference type="GO" id="GO:0008270">
    <property type="term" value="F:zinc ion binding"/>
    <property type="evidence" value="ECO:0007669"/>
    <property type="project" value="UniProtKB-UniRule"/>
</dbReference>
<dbReference type="PROSITE" id="PS01187">
    <property type="entry name" value="EGF_CA"/>
    <property type="match status" value="1"/>
</dbReference>
<protein>
    <recommendedName>
        <fullName evidence="7">Metalloendopeptidase</fullName>
        <ecNumber evidence="7">3.4.24.-</ecNumber>
    </recommendedName>
</protein>
<dbReference type="SUPFAM" id="SSF55486">
    <property type="entry name" value="Metalloproteases ('zincins'), catalytic domain"/>
    <property type="match status" value="1"/>
</dbReference>
<dbReference type="SUPFAM" id="SSF57184">
    <property type="entry name" value="Growth factor receptor domain"/>
    <property type="match status" value="1"/>
</dbReference>
<dbReference type="EMBL" id="CAIIXF020000009">
    <property type="protein sequence ID" value="CAH1794912.1"/>
    <property type="molecule type" value="Genomic_DNA"/>
</dbReference>
<dbReference type="GO" id="GO:0005509">
    <property type="term" value="F:calcium ion binding"/>
    <property type="evidence" value="ECO:0007669"/>
    <property type="project" value="InterPro"/>
</dbReference>
<feature type="non-terminal residue" evidence="10">
    <location>
        <position position="247"/>
    </location>
</feature>
<keyword evidence="2" id="KW-0732">Signal</keyword>
<sequence>HEHNRLDRDDYVVINANNIREGKQEQYDKEDESAIQNLTPYDYYSIMHYGVESNTKSLGLQTITVLDKNIDIDRIGQRTDLSDSDAFEIRCMYGCASCEAINECEMGTDNCHINADCLDTELSYTCTCQDGFSGDGFSCTNINECEDGTDNCHINADCSDTEGNYICTCQNGFSGDGFSCTNINECEDGTDKCHINADCSDTEGNYICTCQNGFTGDGFSCTNINECEDGTDKCHINADCSDTGGDY</sequence>